<organism evidence="2 3">
    <name type="scientific">Conservatibacter flavescens</name>
    <dbReference type="NCBI Taxonomy" id="28161"/>
    <lineage>
        <taxon>Bacteria</taxon>
        <taxon>Pseudomonadati</taxon>
        <taxon>Pseudomonadota</taxon>
        <taxon>Gammaproteobacteria</taxon>
        <taxon>Pasteurellales</taxon>
        <taxon>Pasteurellaceae</taxon>
        <taxon>Conservatibacter</taxon>
    </lineage>
</organism>
<dbReference type="InterPro" id="IPR051311">
    <property type="entry name" value="DedA_domain"/>
</dbReference>
<gene>
    <name evidence="2" type="ORF">CVP05_09090</name>
</gene>
<evidence type="ECO:0000256" key="1">
    <source>
        <dbReference type="SAM" id="Phobius"/>
    </source>
</evidence>
<feature type="transmembrane region" description="Helical" evidence="1">
    <location>
        <begin position="55"/>
        <end position="81"/>
    </location>
</feature>
<feature type="transmembrane region" description="Helical" evidence="1">
    <location>
        <begin position="134"/>
        <end position="155"/>
    </location>
</feature>
<feature type="transmembrane region" description="Helical" evidence="1">
    <location>
        <begin position="18"/>
        <end position="35"/>
    </location>
</feature>
<dbReference type="AlphaFoldDB" id="A0A2M8S1G4"/>
<evidence type="ECO:0008006" key="4">
    <source>
        <dbReference type="Google" id="ProtNLM"/>
    </source>
</evidence>
<comment type="caution">
    <text evidence="2">The sequence shown here is derived from an EMBL/GenBank/DDBJ whole genome shotgun (WGS) entry which is preliminary data.</text>
</comment>
<accession>A0A2M8S1G4</accession>
<dbReference type="PANTHER" id="PTHR42709">
    <property type="entry name" value="ALKALINE PHOSPHATASE LIKE PROTEIN"/>
    <property type="match status" value="1"/>
</dbReference>
<name>A0A2M8S1G4_9PAST</name>
<sequence length="166" mass="18636">MEWLFSWDSWGVFFQKHGLWLMFLSAFLSATVLPGNSEVVFMGLATPILLVEPSYVATPILTLLGVAVVGNSLGSISTYWLGRLFPAPLEKDRKTYWVVQKMQRFGSPVLLLSWLPVVGDIACAVAGWLRINSFWASIFIIIGKTVRYVFLLFLLSPVISTRDFLS</sequence>
<protein>
    <recommendedName>
        <fullName evidence="4">DedA family protein</fullName>
    </recommendedName>
</protein>
<feature type="transmembrane region" description="Helical" evidence="1">
    <location>
        <begin position="109"/>
        <end position="128"/>
    </location>
</feature>
<evidence type="ECO:0000313" key="3">
    <source>
        <dbReference type="Proteomes" id="UP000229329"/>
    </source>
</evidence>
<dbReference type="Proteomes" id="UP000229329">
    <property type="component" value="Unassembled WGS sequence"/>
</dbReference>
<dbReference type="RefSeq" id="WP_100289252.1">
    <property type="nucleotide sequence ID" value="NZ_PHHA01000020.1"/>
</dbReference>
<keyword evidence="1" id="KW-1133">Transmembrane helix</keyword>
<dbReference type="PANTHER" id="PTHR42709:SF4">
    <property type="entry name" value="INNER MEMBRANE PROTEIN YQAA"/>
    <property type="match status" value="1"/>
</dbReference>
<proteinExistence type="predicted"/>
<evidence type="ECO:0000313" key="2">
    <source>
        <dbReference type="EMBL" id="PJG85002.1"/>
    </source>
</evidence>
<dbReference type="EMBL" id="PHHA01000020">
    <property type="protein sequence ID" value="PJG85002.1"/>
    <property type="molecule type" value="Genomic_DNA"/>
</dbReference>
<keyword evidence="1" id="KW-0812">Transmembrane</keyword>
<keyword evidence="1" id="KW-0472">Membrane</keyword>
<reference evidence="2 3" key="1">
    <citation type="submission" date="2017-11" db="EMBL/GenBank/DDBJ databases">
        <title>Reclassification of Bisgaard taxon 7 as Conservatibacter flavescens gen. nov., sp. nov.</title>
        <authorList>
            <person name="Christensen H."/>
        </authorList>
    </citation>
    <scope>NUCLEOTIDE SEQUENCE [LARGE SCALE GENOMIC DNA]</scope>
    <source>
        <strain evidence="2 3">7_4</strain>
    </source>
</reference>
<dbReference type="OrthoDB" id="9814483at2"/>
<keyword evidence="3" id="KW-1185">Reference proteome</keyword>